<organism evidence="1 2">
    <name type="scientific">Pararhodobacter marinus</name>
    <dbReference type="NCBI Taxonomy" id="2184063"/>
    <lineage>
        <taxon>Bacteria</taxon>
        <taxon>Pseudomonadati</taxon>
        <taxon>Pseudomonadota</taxon>
        <taxon>Alphaproteobacteria</taxon>
        <taxon>Rhodobacterales</taxon>
        <taxon>Paracoccaceae</taxon>
        <taxon>Pararhodobacter</taxon>
    </lineage>
</organism>
<reference evidence="1 2" key="1">
    <citation type="submission" date="2018-05" db="EMBL/GenBank/DDBJ databases">
        <title>Pararhodobacter marina sp. nov., isolated from deep-sea water of the Indian Ocean.</title>
        <authorList>
            <person name="Lai Q.Sr."/>
            <person name="Liu X."/>
            <person name="Shao Z."/>
        </authorList>
    </citation>
    <scope>NUCLEOTIDE SEQUENCE [LARGE SCALE GENOMIC DNA]</scope>
    <source>
        <strain evidence="1 2">CIC4N-9</strain>
    </source>
</reference>
<accession>A0A2U2CEE0</accession>
<evidence type="ECO:0000313" key="2">
    <source>
        <dbReference type="Proteomes" id="UP000244940"/>
    </source>
</evidence>
<protein>
    <recommendedName>
        <fullName evidence="3">Metal-binding protein</fullName>
    </recommendedName>
</protein>
<dbReference type="AlphaFoldDB" id="A0A2U2CEE0"/>
<name>A0A2U2CEE0_9RHOB</name>
<dbReference type="GeneID" id="94364457"/>
<sequence length="198" mass="22039">MRRNRVDPEGELHAVPQRLVWMGNRGCLHDSEGQIRRHHRGRRWITCVTAFRGRQRDPMPAGRYTALFFLDEATAYAAGHRPCAECRHADWQRFRALWAESFGDSRADAIDAALHTARWDGTGRVLVPVDPPQVPAGAMIRDAGGPVLRTPTGWARWSFNGYRPAPMPKGPVPLLTPAPLVRLMARGLPVQIDPTAAG</sequence>
<comment type="caution">
    <text evidence="1">The sequence shown here is derived from an EMBL/GenBank/DDBJ whole genome shotgun (WGS) entry which is preliminary data.</text>
</comment>
<proteinExistence type="predicted"/>
<dbReference type="EMBL" id="QEYD01000003">
    <property type="protein sequence ID" value="PWE30265.1"/>
    <property type="molecule type" value="Genomic_DNA"/>
</dbReference>
<keyword evidence="2" id="KW-1185">Reference proteome</keyword>
<dbReference type="RefSeq" id="WP_109532410.1">
    <property type="nucleotide sequence ID" value="NZ_QEYD01000003.1"/>
</dbReference>
<evidence type="ECO:0008006" key="3">
    <source>
        <dbReference type="Google" id="ProtNLM"/>
    </source>
</evidence>
<dbReference type="OrthoDB" id="894286at2"/>
<dbReference type="Proteomes" id="UP000244940">
    <property type="component" value="Unassembled WGS sequence"/>
</dbReference>
<evidence type="ECO:0000313" key="1">
    <source>
        <dbReference type="EMBL" id="PWE30265.1"/>
    </source>
</evidence>
<gene>
    <name evidence="1" type="ORF">C4N9_06115</name>
</gene>